<evidence type="ECO:0000313" key="1">
    <source>
        <dbReference type="EMBL" id="MDI6097715.1"/>
    </source>
</evidence>
<dbReference type="EMBL" id="JASCTH010000002">
    <property type="protein sequence ID" value="MDI6097715.1"/>
    <property type="molecule type" value="Genomic_DNA"/>
</dbReference>
<dbReference type="Proteomes" id="UP001241758">
    <property type="component" value="Unassembled WGS sequence"/>
</dbReference>
<name>A0ABT6WDB8_9ACTN</name>
<keyword evidence="2" id="KW-1185">Reference proteome</keyword>
<evidence type="ECO:0000313" key="2">
    <source>
        <dbReference type="Proteomes" id="UP001241758"/>
    </source>
</evidence>
<dbReference type="RefSeq" id="WP_282757104.1">
    <property type="nucleotide sequence ID" value="NZ_JASCTH010000002.1"/>
</dbReference>
<evidence type="ECO:0008006" key="3">
    <source>
        <dbReference type="Google" id="ProtNLM"/>
    </source>
</evidence>
<accession>A0ABT6WDB8</accession>
<proteinExistence type="predicted"/>
<protein>
    <recommendedName>
        <fullName evidence="3">Hemerythrin-like domain-containing protein</fullName>
    </recommendedName>
</protein>
<sequence>MAFGPERIPVVTDPGMARRLPELAVLSTLAHADRSDPLPLFEALVNALDVIDAAHAALYHDVMLTALPTATRKLLEDFMTTTDYPFQSDFARRHFAAGKAAAKAEAILAFLTARGIEVPDEARMKIAECTDLDQLDQWIQRAATAEQVADLGGPLID</sequence>
<organism evidence="1 2">
    <name type="scientific">Actinoplanes sandaracinus</name>
    <dbReference type="NCBI Taxonomy" id="3045177"/>
    <lineage>
        <taxon>Bacteria</taxon>
        <taxon>Bacillati</taxon>
        <taxon>Actinomycetota</taxon>
        <taxon>Actinomycetes</taxon>
        <taxon>Micromonosporales</taxon>
        <taxon>Micromonosporaceae</taxon>
        <taxon>Actinoplanes</taxon>
    </lineage>
</organism>
<gene>
    <name evidence="1" type="ORF">QLQ12_03755</name>
</gene>
<comment type="caution">
    <text evidence="1">The sequence shown here is derived from an EMBL/GenBank/DDBJ whole genome shotgun (WGS) entry which is preliminary data.</text>
</comment>
<reference evidence="1 2" key="1">
    <citation type="submission" date="2023-05" db="EMBL/GenBank/DDBJ databases">
        <title>Actinoplanes sp. NEAU-A12 genome sequencing.</title>
        <authorList>
            <person name="Wang Z.-S."/>
        </authorList>
    </citation>
    <scope>NUCLEOTIDE SEQUENCE [LARGE SCALE GENOMIC DNA]</scope>
    <source>
        <strain evidence="1 2">NEAU-A12</strain>
    </source>
</reference>